<sequence>MSFRLRLHRMGGWSILAMPRRGSNRISGFFSNLLHLRDRSEAASSEPQAAATPSPPASTAAPRPSSSRSNVTQPGSLQPLKPLQPPSSESLQPIERPPTPPPALPAPSLRELGLQMTAITPTLHAPQFPSLPVSGVFLSPHYLLLCHNQGLDVMPLNGSLAPQPYALIRRVAFKSVLVMEERGVLVAIAGRREGVRVYSLDEVRKAVEWRIHAEVEKERERYEGMGGEWEHVQKAFFGSAWPAQLEDGKEDSPISAGLPSKLSIDSPHEGPPLRGVSTPFVPTSPAQPAQEAAPSPRPRRSSLPPSPPPPYVSLSPTASTSEQSPGQTSNSTATPTAPSQPTTQASPFNKSPDNLAVPEEAAGPSRTRNPSISTLSPPTPAHTIVPPTTNDEEEQANEKGKGVDRTGGPLADDEKELERTVDSDDEALDPVAAGPSPRASTSLSLSGVEDGTPDSPTEVGEDFISFAQALAESRLPSVPPLSAGQNRSSTVPLVVKPAVPASSIISALAASRNSMSSSQLDFNAIARLGNPPIPTPPPVPPVPNETPQAAKKRRRFSMVPFNKASGGNNKNNRSSVMPLAAASASTPNLMEPGPSSAQANGGFSPPAVPTPFSRLAEPLPPPSAPASVGRSQSNSSLVPGDGASSSGPVRRSLMPGTTVDRIFSSQTAPSSPMKTSRSATSFHSTGSGNTNSAASPPSPRGSRRFLPKLFTGFKKHHEARNSKDSNGRQRSEAEKRLGVGGSASAAAMSAPMLGNPGPTVPTGRVNDATAMHMTIVQAPPPKLEYVKLPGTKGAIAIKAVETAKKSFLAILCGEAGEKIELFAGTYRTALGLSRTFILPDSPRSLELQLQGDDLVELFLVFSQNVFALEPATVRVREVRINRAERRAARRRAREARSLLSSDNPEAAPTPEELPPPETIITSVVTVGTDPTPRNRLSTAPIPGASTSPSAVAELNNGPPTSPLPNGDGPANDPATTAATPLGALPTGTTPEELAALAAVAQFGPYTTFQQLTYAPAFPLGTIADDYIIPPTYPDFLDYREHHEPDAPSISELIAAPNTAATLGRTPPVP</sequence>
<accession>A0A0C3Q6C7</accession>
<feature type="region of interest" description="Disordered" evidence="1">
    <location>
        <begin position="884"/>
        <end position="988"/>
    </location>
</feature>
<feature type="compositionally biased region" description="Polar residues" evidence="1">
    <location>
        <begin position="366"/>
        <end position="376"/>
    </location>
</feature>
<dbReference type="STRING" id="1051891.A0A0C3Q6C7"/>
<dbReference type="OrthoDB" id="6415790at2759"/>
<feature type="compositionally biased region" description="Low complexity" evidence="1">
    <location>
        <begin position="327"/>
        <end position="347"/>
    </location>
</feature>
<dbReference type="AlphaFoldDB" id="A0A0C3Q6C7"/>
<reference evidence="3" key="2">
    <citation type="submission" date="2015-01" db="EMBL/GenBank/DDBJ databases">
        <title>Evolutionary Origins and Diversification of the Mycorrhizal Mutualists.</title>
        <authorList>
            <consortium name="DOE Joint Genome Institute"/>
            <consortium name="Mycorrhizal Genomics Consortium"/>
            <person name="Kohler A."/>
            <person name="Kuo A."/>
            <person name="Nagy L.G."/>
            <person name="Floudas D."/>
            <person name="Copeland A."/>
            <person name="Barry K.W."/>
            <person name="Cichocki N."/>
            <person name="Veneault-Fourrey C."/>
            <person name="LaButti K."/>
            <person name="Lindquist E.A."/>
            <person name="Lipzen A."/>
            <person name="Lundell T."/>
            <person name="Morin E."/>
            <person name="Murat C."/>
            <person name="Riley R."/>
            <person name="Ohm R."/>
            <person name="Sun H."/>
            <person name="Tunlid A."/>
            <person name="Henrissat B."/>
            <person name="Grigoriev I.V."/>
            <person name="Hibbett D.S."/>
            <person name="Martin F."/>
        </authorList>
    </citation>
    <scope>NUCLEOTIDE SEQUENCE [LARGE SCALE GENOMIC DNA]</scope>
    <source>
        <strain evidence="3">MUT 4182</strain>
    </source>
</reference>
<proteinExistence type="predicted"/>
<evidence type="ECO:0000313" key="3">
    <source>
        <dbReference type="Proteomes" id="UP000054248"/>
    </source>
</evidence>
<protein>
    <recommendedName>
        <fullName evidence="4">CNH domain-containing protein</fullName>
    </recommendedName>
</protein>
<feature type="compositionally biased region" description="Low complexity" evidence="1">
    <location>
        <begin position="42"/>
        <end position="93"/>
    </location>
</feature>
<feature type="compositionally biased region" description="Polar residues" evidence="1">
    <location>
        <begin position="629"/>
        <end position="647"/>
    </location>
</feature>
<feature type="region of interest" description="Disordered" evidence="1">
    <location>
        <begin position="246"/>
        <end position="462"/>
    </location>
</feature>
<organism evidence="2 3">
    <name type="scientific">Tulasnella calospora MUT 4182</name>
    <dbReference type="NCBI Taxonomy" id="1051891"/>
    <lineage>
        <taxon>Eukaryota</taxon>
        <taxon>Fungi</taxon>
        <taxon>Dikarya</taxon>
        <taxon>Basidiomycota</taxon>
        <taxon>Agaricomycotina</taxon>
        <taxon>Agaricomycetes</taxon>
        <taxon>Cantharellales</taxon>
        <taxon>Tulasnellaceae</taxon>
        <taxon>Tulasnella</taxon>
    </lineage>
</organism>
<evidence type="ECO:0000256" key="1">
    <source>
        <dbReference type="SAM" id="MobiDB-lite"/>
    </source>
</evidence>
<feature type="region of interest" description="Disordered" evidence="1">
    <location>
        <begin position="40"/>
        <end position="108"/>
    </location>
</feature>
<feature type="compositionally biased region" description="Polar residues" evidence="1">
    <location>
        <begin position="565"/>
        <end position="575"/>
    </location>
</feature>
<feature type="compositionally biased region" description="Basic and acidic residues" evidence="1">
    <location>
        <begin position="719"/>
        <end position="737"/>
    </location>
</feature>
<feature type="compositionally biased region" description="Pro residues" evidence="1">
    <location>
        <begin position="95"/>
        <end position="105"/>
    </location>
</feature>
<dbReference type="HOGENOM" id="CLU_007180_0_0_1"/>
<feature type="compositionally biased region" description="Pro residues" evidence="1">
    <location>
        <begin position="531"/>
        <end position="544"/>
    </location>
</feature>
<feature type="compositionally biased region" description="Low complexity" evidence="1">
    <location>
        <begin position="974"/>
        <end position="988"/>
    </location>
</feature>
<keyword evidence="3" id="KW-1185">Reference proteome</keyword>
<gene>
    <name evidence="2" type="ORF">M407DRAFT_8709</name>
</gene>
<feature type="compositionally biased region" description="Polar residues" evidence="1">
    <location>
        <begin position="663"/>
        <end position="694"/>
    </location>
</feature>
<dbReference type="Proteomes" id="UP000054248">
    <property type="component" value="Unassembled WGS sequence"/>
</dbReference>
<feature type="compositionally biased region" description="Low complexity" evidence="1">
    <location>
        <begin position="283"/>
        <end position="294"/>
    </location>
</feature>
<reference evidence="2 3" key="1">
    <citation type="submission" date="2014-04" db="EMBL/GenBank/DDBJ databases">
        <authorList>
            <consortium name="DOE Joint Genome Institute"/>
            <person name="Kuo A."/>
            <person name="Girlanda M."/>
            <person name="Perotto S."/>
            <person name="Kohler A."/>
            <person name="Nagy L.G."/>
            <person name="Floudas D."/>
            <person name="Copeland A."/>
            <person name="Barry K.W."/>
            <person name="Cichocki N."/>
            <person name="Veneault-Fourrey C."/>
            <person name="LaButti K."/>
            <person name="Lindquist E.A."/>
            <person name="Lipzen A."/>
            <person name="Lundell T."/>
            <person name="Morin E."/>
            <person name="Murat C."/>
            <person name="Sun H."/>
            <person name="Tunlid A."/>
            <person name="Henrissat B."/>
            <person name="Grigoriev I.V."/>
            <person name="Hibbett D.S."/>
            <person name="Martin F."/>
            <person name="Nordberg H.P."/>
            <person name="Cantor M.N."/>
            <person name="Hua S.X."/>
        </authorList>
    </citation>
    <scope>NUCLEOTIDE SEQUENCE [LARGE SCALE GENOMIC DNA]</scope>
    <source>
        <strain evidence="2 3">MUT 4182</strain>
    </source>
</reference>
<evidence type="ECO:0000313" key="2">
    <source>
        <dbReference type="EMBL" id="KIO24895.1"/>
    </source>
</evidence>
<feature type="region of interest" description="Disordered" evidence="1">
    <location>
        <begin position="526"/>
        <end position="758"/>
    </location>
</feature>
<name>A0A0C3Q6C7_9AGAM</name>
<dbReference type="EMBL" id="KN823052">
    <property type="protein sequence ID" value="KIO24895.1"/>
    <property type="molecule type" value="Genomic_DNA"/>
</dbReference>
<evidence type="ECO:0008006" key="4">
    <source>
        <dbReference type="Google" id="ProtNLM"/>
    </source>
</evidence>